<proteinExistence type="predicted"/>
<feature type="region of interest" description="Disordered" evidence="1">
    <location>
        <begin position="145"/>
        <end position="255"/>
    </location>
</feature>
<evidence type="ECO:0000313" key="4">
    <source>
        <dbReference type="Proteomes" id="UP000185678"/>
    </source>
</evidence>
<keyword evidence="4" id="KW-1185">Reference proteome</keyword>
<feature type="compositionally biased region" description="Low complexity" evidence="1">
    <location>
        <begin position="237"/>
        <end position="255"/>
    </location>
</feature>
<evidence type="ECO:0000313" key="3">
    <source>
        <dbReference type="EMBL" id="SIS89726.1"/>
    </source>
</evidence>
<keyword evidence="2" id="KW-0732">Signal</keyword>
<feature type="signal peptide" evidence="2">
    <location>
        <begin position="1"/>
        <end position="20"/>
    </location>
</feature>
<feature type="compositionally biased region" description="Low complexity" evidence="1">
    <location>
        <begin position="145"/>
        <end position="204"/>
    </location>
</feature>
<feature type="chain" id="PRO_5012207617" description="DUF1190 domain-containing protein" evidence="2">
    <location>
        <begin position="21"/>
        <end position="255"/>
    </location>
</feature>
<sequence length="255" mass="26660">MKVFPWLLCGAAFLALGYWAGSSRDEPEETRSYRSLDECLGDASSMGDRQLCRNTYDAVMSDTTAVPTFQNQSACEGEFSAGGCRQVSNSSLWAPLLTGFMISRAMDHRRPVYSAMPLYKQWQEPPRKGSGTSWWPSSYSSVPYTSSSSSSSRPSSSSYSPSSSGSSSSSWFGSRSSRSTGAAPPTTSGKDGSTSTSSPRSSTSAWGISSTPKASNDNSSDASSSRKSSPVGIASPSVSRGGFGSSASSSASRGG</sequence>
<dbReference type="OrthoDB" id="8160435at2"/>
<dbReference type="RefSeq" id="WP_076400787.1">
    <property type="nucleotide sequence ID" value="NZ_FTOA01000004.1"/>
</dbReference>
<name>A0A1N7MUE6_9PROT</name>
<dbReference type="AlphaFoldDB" id="A0A1N7MUE6"/>
<accession>A0A1N7MUE6</accession>
<dbReference type="Pfam" id="PF06693">
    <property type="entry name" value="DUF1190"/>
    <property type="match status" value="1"/>
</dbReference>
<evidence type="ECO:0000256" key="1">
    <source>
        <dbReference type="SAM" id="MobiDB-lite"/>
    </source>
</evidence>
<gene>
    <name evidence="3" type="ORF">SAMN05421779_104363</name>
</gene>
<protein>
    <recommendedName>
        <fullName evidence="5">DUF1190 domain-containing protein</fullName>
    </recommendedName>
</protein>
<evidence type="ECO:0008006" key="5">
    <source>
        <dbReference type="Google" id="ProtNLM"/>
    </source>
</evidence>
<dbReference type="EMBL" id="FTOA01000004">
    <property type="protein sequence ID" value="SIS89726.1"/>
    <property type="molecule type" value="Genomic_DNA"/>
</dbReference>
<evidence type="ECO:0000256" key="2">
    <source>
        <dbReference type="SAM" id="SignalP"/>
    </source>
</evidence>
<dbReference type="Proteomes" id="UP000185678">
    <property type="component" value="Unassembled WGS sequence"/>
</dbReference>
<dbReference type="STRING" id="80876.SAMN05421779_104363"/>
<dbReference type="InterPro" id="IPR009576">
    <property type="entry name" value="Biofilm_formation_YgiB"/>
</dbReference>
<organism evidence="3 4">
    <name type="scientific">Insolitispirillum peregrinum</name>
    <dbReference type="NCBI Taxonomy" id="80876"/>
    <lineage>
        <taxon>Bacteria</taxon>
        <taxon>Pseudomonadati</taxon>
        <taxon>Pseudomonadota</taxon>
        <taxon>Alphaproteobacteria</taxon>
        <taxon>Rhodospirillales</taxon>
        <taxon>Novispirillaceae</taxon>
        <taxon>Insolitispirillum</taxon>
    </lineage>
</organism>
<reference evidence="3 4" key="1">
    <citation type="submission" date="2017-01" db="EMBL/GenBank/DDBJ databases">
        <authorList>
            <person name="Mah S.A."/>
            <person name="Swanson W.J."/>
            <person name="Moy G.W."/>
            <person name="Vacquier V.D."/>
        </authorList>
    </citation>
    <scope>NUCLEOTIDE SEQUENCE [LARGE SCALE GENOMIC DNA]</scope>
    <source>
        <strain evidence="3 4">DSM 11589</strain>
    </source>
</reference>
<feature type="compositionally biased region" description="Low complexity" evidence="1">
    <location>
        <begin position="213"/>
        <end position="229"/>
    </location>
</feature>